<dbReference type="AlphaFoldDB" id="A0A5N0Z1K6"/>
<dbReference type="EMBL" id="VYUT01000002">
    <property type="protein sequence ID" value="KAA9208066.1"/>
    <property type="molecule type" value="Genomic_DNA"/>
</dbReference>
<comment type="caution">
    <text evidence="1">The sequence shown here is derived from an EMBL/GenBank/DDBJ whole genome shotgun (WGS) entry which is preliminary data.</text>
</comment>
<accession>A0A5N0Z1K6</accession>
<evidence type="ECO:0000313" key="1">
    <source>
        <dbReference type="EMBL" id="KAA9208066.1"/>
    </source>
</evidence>
<protein>
    <submittedName>
        <fullName evidence="1">Uncharacterized protein</fullName>
    </submittedName>
</protein>
<organism evidence="1 2">
    <name type="scientific">Enterococcus durans</name>
    <dbReference type="NCBI Taxonomy" id="53345"/>
    <lineage>
        <taxon>Bacteria</taxon>
        <taxon>Bacillati</taxon>
        <taxon>Bacillota</taxon>
        <taxon>Bacilli</taxon>
        <taxon>Lactobacillales</taxon>
        <taxon>Enterococcaceae</taxon>
        <taxon>Enterococcus</taxon>
    </lineage>
</organism>
<evidence type="ECO:0000313" key="2">
    <source>
        <dbReference type="Proteomes" id="UP000326078"/>
    </source>
</evidence>
<name>A0A5N0Z1K6_9ENTE</name>
<reference evidence="1 2" key="1">
    <citation type="submission" date="2019-09" db="EMBL/GenBank/DDBJ databases">
        <title>Vancomyinc resistant enterococci isolated from farm animals in Switzerland.</title>
        <authorList>
            <person name="Stevens M.J.A."/>
            <person name="Stephan R."/>
            <person name="Morach M."/>
            <person name="Nuesch-Inderbinen M."/>
        </authorList>
    </citation>
    <scope>NUCLEOTIDE SEQUENCE [LARGE SCALE GENOMIC DNA]</scope>
    <source>
        <strain evidence="1 2">GH27</strain>
    </source>
</reference>
<gene>
    <name evidence="1" type="ORF">F6X95_02020</name>
</gene>
<dbReference type="RefSeq" id="WP_104660223.1">
    <property type="nucleotide sequence ID" value="NZ_PTWL01000010.1"/>
</dbReference>
<dbReference type="Proteomes" id="UP000326078">
    <property type="component" value="Unassembled WGS sequence"/>
</dbReference>
<proteinExistence type="predicted"/>
<sequence length="74" mass="7976">MNKKIIDPVDLVIDSTNIASALEGLGLFASELTVNSLKRNDLNILNGMIAAVACLAKQHSDDIVHFESEVPVNE</sequence>